<dbReference type="EMBL" id="KZ345314">
    <property type="protein sequence ID" value="PIO74215.1"/>
    <property type="molecule type" value="Genomic_DNA"/>
</dbReference>
<evidence type="ECO:0000256" key="1">
    <source>
        <dbReference type="SAM" id="MobiDB-lite"/>
    </source>
</evidence>
<organism evidence="2 3">
    <name type="scientific">Teladorsagia circumcincta</name>
    <name type="common">Brown stomach worm</name>
    <name type="synonym">Ostertagia circumcincta</name>
    <dbReference type="NCBI Taxonomy" id="45464"/>
    <lineage>
        <taxon>Eukaryota</taxon>
        <taxon>Metazoa</taxon>
        <taxon>Ecdysozoa</taxon>
        <taxon>Nematoda</taxon>
        <taxon>Chromadorea</taxon>
        <taxon>Rhabditida</taxon>
        <taxon>Rhabditina</taxon>
        <taxon>Rhabditomorpha</taxon>
        <taxon>Strongyloidea</taxon>
        <taxon>Trichostrongylidae</taxon>
        <taxon>Teladorsagia</taxon>
    </lineage>
</organism>
<reference evidence="2 3" key="1">
    <citation type="submission" date="2015-09" db="EMBL/GenBank/DDBJ databases">
        <title>Draft genome of the parasitic nematode Teladorsagia circumcincta isolate WARC Sus (inbred).</title>
        <authorList>
            <person name="Mitreva M."/>
        </authorList>
    </citation>
    <scope>NUCLEOTIDE SEQUENCE [LARGE SCALE GENOMIC DNA]</scope>
    <source>
        <strain evidence="2 3">S</strain>
    </source>
</reference>
<feature type="compositionally biased region" description="Pro residues" evidence="1">
    <location>
        <begin position="86"/>
        <end position="99"/>
    </location>
</feature>
<feature type="region of interest" description="Disordered" evidence="1">
    <location>
        <begin position="74"/>
        <end position="154"/>
    </location>
</feature>
<keyword evidence="3" id="KW-1185">Reference proteome</keyword>
<sequence length="154" mass="17165">MGQLMRLDDNGSWQQQCFRATVVKHQTMFWVKSVLSPPIPPCRVSKNGIENYEKPLPTPPPPVKQFKMDTNRVFGGDRIPALPAATPAPPAPAPQPAPATVPVVRSGTASTASRGRTTSFNRGRTNTRNRVPFNRRPFGNNRMRTRLPSVRRPR</sequence>
<evidence type="ECO:0000313" key="2">
    <source>
        <dbReference type="EMBL" id="PIO74215.1"/>
    </source>
</evidence>
<feature type="compositionally biased region" description="Polar residues" evidence="1">
    <location>
        <begin position="120"/>
        <end position="129"/>
    </location>
</feature>
<dbReference type="Proteomes" id="UP000230423">
    <property type="component" value="Unassembled WGS sequence"/>
</dbReference>
<feature type="compositionally biased region" description="Low complexity" evidence="1">
    <location>
        <begin position="100"/>
        <end position="119"/>
    </location>
</feature>
<dbReference type="OrthoDB" id="6418377at2759"/>
<dbReference type="AlphaFoldDB" id="A0A2G9UVD9"/>
<name>A0A2G9UVD9_TELCI</name>
<protein>
    <submittedName>
        <fullName evidence="2">Uncharacterized protein</fullName>
    </submittedName>
</protein>
<gene>
    <name evidence="2" type="ORF">TELCIR_03776</name>
</gene>
<accession>A0A2G9UVD9</accession>
<evidence type="ECO:0000313" key="3">
    <source>
        <dbReference type="Proteomes" id="UP000230423"/>
    </source>
</evidence>
<proteinExistence type="predicted"/>
<feature type="compositionally biased region" description="Basic residues" evidence="1">
    <location>
        <begin position="143"/>
        <end position="154"/>
    </location>
</feature>